<dbReference type="SUPFAM" id="SSF53756">
    <property type="entry name" value="UDP-Glycosyltransferase/glycogen phosphorylase"/>
    <property type="match status" value="1"/>
</dbReference>
<dbReference type="PANTHER" id="PTHR12526:SF638">
    <property type="entry name" value="SPORE COAT PROTEIN SA"/>
    <property type="match status" value="1"/>
</dbReference>
<dbReference type="Proteomes" id="UP001597342">
    <property type="component" value="Unassembled WGS sequence"/>
</dbReference>
<dbReference type="InterPro" id="IPR001296">
    <property type="entry name" value="Glyco_trans_1"/>
</dbReference>
<evidence type="ECO:0000313" key="4">
    <source>
        <dbReference type="Proteomes" id="UP001597342"/>
    </source>
</evidence>
<feature type="domain" description="Glycosyltransferase subfamily 4-like N-terminal" evidence="2">
    <location>
        <begin position="23"/>
        <end position="155"/>
    </location>
</feature>
<name>A0ABW4XU07_9FLAO</name>
<feature type="domain" description="Glycosyl transferase family 1" evidence="1">
    <location>
        <begin position="190"/>
        <end position="354"/>
    </location>
</feature>
<protein>
    <submittedName>
        <fullName evidence="3">Glycosyltransferase family 4 protein</fullName>
    </submittedName>
</protein>
<evidence type="ECO:0000313" key="3">
    <source>
        <dbReference type="EMBL" id="MFD2098862.1"/>
    </source>
</evidence>
<dbReference type="Pfam" id="PF00534">
    <property type="entry name" value="Glycos_transf_1"/>
    <property type="match status" value="1"/>
</dbReference>
<gene>
    <name evidence="3" type="ORF">ACFSJE_03690</name>
</gene>
<reference evidence="4" key="1">
    <citation type="journal article" date="2019" name="Int. J. Syst. Evol. Microbiol.">
        <title>The Global Catalogue of Microorganisms (GCM) 10K type strain sequencing project: providing services to taxonomists for standard genome sequencing and annotation.</title>
        <authorList>
            <consortium name="The Broad Institute Genomics Platform"/>
            <consortium name="The Broad Institute Genome Sequencing Center for Infectious Disease"/>
            <person name="Wu L."/>
            <person name="Ma J."/>
        </authorList>
    </citation>
    <scope>NUCLEOTIDE SEQUENCE [LARGE SCALE GENOMIC DNA]</scope>
    <source>
        <strain evidence="4">JCM 3389</strain>
    </source>
</reference>
<dbReference type="EMBL" id="JBHUHU010000001">
    <property type="protein sequence ID" value="MFD2098862.1"/>
    <property type="molecule type" value="Genomic_DNA"/>
</dbReference>
<dbReference type="CDD" id="cd03808">
    <property type="entry name" value="GT4_CapM-like"/>
    <property type="match status" value="1"/>
</dbReference>
<sequence length="377" mass="42929">MTKKRILIVCSSDRSLVRFRGDFISDLIKANYDVFTAAPNLTPPVVEKLKSFGATPLSYELSRAGLNPIGDLRSIQQLKKLMLENNIDLVFPYTIKPVIYASMAANSLNIPVISLITGLGFTFTGISKKAKILQKVSEFLYKRSIRKNKIIVFQNRDDEKLFRELNILLPQQKTDIVDGSGINLEKFPHRINEKTTENVIFIFVARLIMEKGINLFINAAEAIKSEFPNAEFHILGAPDKTPSAIKMERLNQLHEENIIVYHGIQNDVTPFLQQSDVFVLPTYYREGIPRSILEALSIGMPIITTDTPGCRETVENNENGKILRPQSLEDLIDAMRFFLENPKNIKEMGNQSRKYAEERFDVKLINKKLINLIDQEI</sequence>
<organism evidence="3 4">
    <name type="scientific">Flagellimonas iocasae</name>
    <dbReference type="NCBI Taxonomy" id="2055905"/>
    <lineage>
        <taxon>Bacteria</taxon>
        <taxon>Pseudomonadati</taxon>
        <taxon>Bacteroidota</taxon>
        <taxon>Flavobacteriia</taxon>
        <taxon>Flavobacteriales</taxon>
        <taxon>Flavobacteriaceae</taxon>
        <taxon>Flagellimonas</taxon>
    </lineage>
</organism>
<proteinExistence type="predicted"/>
<dbReference type="PANTHER" id="PTHR12526">
    <property type="entry name" value="GLYCOSYLTRANSFERASE"/>
    <property type="match status" value="1"/>
</dbReference>
<comment type="caution">
    <text evidence="3">The sequence shown here is derived from an EMBL/GenBank/DDBJ whole genome shotgun (WGS) entry which is preliminary data.</text>
</comment>
<evidence type="ECO:0000259" key="1">
    <source>
        <dbReference type="Pfam" id="PF00534"/>
    </source>
</evidence>
<accession>A0ABW4XU07</accession>
<dbReference type="InterPro" id="IPR028098">
    <property type="entry name" value="Glyco_trans_4-like_N"/>
</dbReference>
<dbReference type="Gene3D" id="3.40.50.2000">
    <property type="entry name" value="Glycogen Phosphorylase B"/>
    <property type="match status" value="2"/>
</dbReference>
<evidence type="ECO:0000259" key="2">
    <source>
        <dbReference type="Pfam" id="PF13477"/>
    </source>
</evidence>
<dbReference type="Pfam" id="PF13477">
    <property type="entry name" value="Glyco_trans_4_2"/>
    <property type="match status" value="1"/>
</dbReference>
<dbReference type="RefSeq" id="WP_379829629.1">
    <property type="nucleotide sequence ID" value="NZ_JBHUHU010000001.1"/>
</dbReference>
<keyword evidence="4" id="KW-1185">Reference proteome</keyword>